<proteinExistence type="predicted"/>
<keyword evidence="1" id="KW-1133">Transmembrane helix</keyword>
<keyword evidence="1" id="KW-0472">Membrane</keyword>
<dbReference type="Proteomes" id="UP000245702">
    <property type="component" value="Unassembled WGS sequence"/>
</dbReference>
<reference evidence="2 3" key="1">
    <citation type="submission" date="2016-01" db="EMBL/GenBank/DDBJ databases">
        <authorList>
            <person name="Brown R."/>
        </authorList>
    </citation>
    <scope>NUCLEOTIDE SEQUENCE [LARGE SCALE GENOMIC DNA]</scope>
    <source>
        <strain evidence="2">Sporomusa sphaeroides DSM 2875</strain>
    </source>
</reference>
<comment type="caution">
    <text evidence="2">The sequence shown here is derived from an EMBL/GenBank/DDBJ whole genome shotgun (WGS) entry which is preliminary data.</text>
</comment>
<feature type="transmembrane region" description="Helical" evidence="1">
    <location>
        <begin position="6"/>
        <end position="24"/>
    </location>
</feature>
<keyword evidence="3" id="KW-1185">Reference proteome</keyword>
<name>A0ABP2C628_9FIRM</name>
<gene>
    <name evidence="2" type="ORF">SSPH_02518</name>
</gene>
<sequence>MDYMHLGIGAVIGFHAITYAYWLMRHDNRSGAIGIFILVLAALVLPILRIVERM</sequence>
<keyword evidence="1" id="KW-0812">Transmembrane</keyword>
<feature type="transmembrane region" description="Helical" evidence="1">
    <location>
        <begin position="31"/>
        <end position="51"/>
    </location>
</feature>
<evidence type="ECO:0000313" key="3">
    <source>
        <dbReference type="Proteomes" id="UP000245702"/>
    </source>
</evidence>
<protein>
    <submittedName>
        <fullName evidence="2">Uncharacterized protein</fullName>
    </submittedName>
</protein>
<dbReference type="EMBL" id="FCOW01000012">
    <property type="protein sequence ID" value="CVK19851.1"/>
    <property type="molecule type" value="Genomic_DNA"/>
</dbReference>
<evidence type="ECO:0000313" key="2">
    <source>
        <dbReference type="EMBL" id="CVK19851.1"/>
    </source>
</evidence>
<dbReference type="RefSeq" id="WP_158027061.1">
    <property type="nucleotide sequence ID" value="NZ_CP146991.1"/>
</dbReference>
<accession>A0ABP2C628</accession>
<evidence type="ECO:0000256" key="1">
    <source>
        <dbReference type="SAM" id="Phobius"/>
    </source>
</evidence>
<organism evidence="2 3">
    <name type="scientific">Sporomusa sphaeroides DSM 2875</name>
    <dbReference type="NCBI Taxonomy" id="1337886"/>
    <lineage>
        <taxon>Bacteria</taxon>
        <taxon>Bacillati</taxon>
        <taxon>Bacillota</taxon>
        <taxon>Negativicutes</taxon>
        <taxon>Selenomonadales</taxon>
        <taxon>Sporomusaceae</taxon>
        <taxon>Sporomusa</taxon>
    </lineage>
</organism>